<evidence type="ECO:0000256" key="1">
    <source>
        <dbReference type="SAM" id="Phobius"/>
    </source>
</evidence>
<dbReference type="AlphaFoldDB" id="A0A397W561"/>
<evidence type="ECO:0000313" key="3">
    <source>
        <dbReference type="Proteomes" id="UP000266673"/>
    </source>
</evidence>
<keyword evidence="1" id="KW-0472">Membrane</keyword>
<feature type="transmembrane region" description="Helical" evidence="1">
    <location>
        <begin position="39"/>
        <end position="58"/>
    </location>
</feature>
<name>A0A397W561_9GLOM</name>
<reference evidence="2 3" key="1">
    <citation type="submission" date="2018-06" db="EMBL/GenBank/DDBJ databases">
        <title>Comparative genomics reveals the genomic features of Rhizophagus irregularis, R. cerebriforme, R. diaphanum and Gigaspora rosea, and their symbiotic lifestyle signature.</title>
        <authorList>
            <person name="Morin E."/>
            <person name="San Clemente H."/>
            <person name="Chen E.C.H."/>
            <person name="De La Providencia I."/>
            <person name="Hainaut M."/>
            <person name="Kuo A."/>
            <person name="Kohler A."/>
            <person name="Murat C."/>
            <person name="Tang N."/>
            <person name="Roy S."/>
            <person name="Loubradou J."/>
            <person name="Henrissat B."/>
            <person name="Grigoriev I.V."/>
            <person name="Corradi N."/>
            <person name="Roux C."/>
            <person name="Martin F.M."/>
        </authorList>
    </citation>
    <scope>NUCLEOTIDE SEQUENCE [LARGE SCALE GENOMIC DNA]</scope>
    <source>
        <strain evidence="2 3">DAOM 194757</strain>
    </source>
</reference>
<accession>A0A397W561</accession>
<keyword evidence="1" id="KW-1133">Transmembrane helix</keyword>
<keyword evidence="1" id="KW-0812">Transmembrane</keyword>
<proteinExistence type="predicted"/>
<organism evidence="2 3">
    <name type="scientific">Gigaspora rosea</name>
    <dbReference type="NCBI Taxonomy" id="44941"/>
    <lineage>
        <taxon>Eukaryota</taxon>
        <taxon>Fungi</taxon>
        <taxon>Fungi incertae sedis</taxon>
        <taxon>Mucoromycota</taxon>
        <taxon>Glomeromycotina</taxon>
        <taxon>Glomeromycetes</taxon>
        <taxon>Diversisporales</taxon>
        <taxon>Gigasporaceae</taxon>
        <taxon>Gigaspora</taxon>
    </lineage>
</organism>
<keyword evidence="3" id="KW-1185">Reference proteome</keyword>
<comment type="caution">
    <text evidence="2">The sequence shown here is derived from an EMBL/GenBank/DDBJ whole genome shotgun (WGS) entry which is preliminary data.</text>
</comment>
<evidence type="ECO:0000313" key="2">
    <source>
        <dbReference type="EMBL" id="RIB26516.1"/>
    </source>
</evidence>
<dbReference type="Proteomes" id="UP000266673">
    <property type="component" value="Unassembled WGS sequence"/>
</dbReference>
<dbReference type="EMBL" id="QKWP01000133">
    <property type="protein sequence ID" value="RIB26516.1"/>
    <property type="molecule type" value="Genomic_DNA"/>
</dbReference>
<gene>
    <name evidence="2" type="ORF">C2G38_2064642</name>
</gene>
<protein>
    <submittedName>
        <fullName evidence="2">Uncharacterized protein</fullName>
    </submittedName>
</protein>
<sequence>MLFILEQPFFVVGAIYFGATSVTSCSSIASICATSLPQLVLFILFMHFSLLVSSILIMF</sequence>